<dbReference type="SMART" id="SM00450">
    <property type="entry name" value="RHOD"/>
    <property type="match status" value="1"/>
</dbReference>
<dbReference type="RefSeq" id="WP_379771072.1">
    <property type="nucleotide sequence ID" value="NZ_JBHSMZ010000007.1"/>
</dbReference>
<dbReference type="PANTHER" id="PTHR43031:SF18">
    <property type="entry name" value="RHODANESE-RELATED SULFURTRANSFERASES"/>
    <property type="match status" value="1"/>
</dbReference>
<comment type="caution">
    <text evidence="3">The sequence shown here is derived from an EMBL/GenBank/DDBJ whole genome shotgun (WGS) entry which is preliminary data.</text>
</comment>
<protein>
    <submittedName>
        <fullName evidence="3">Rhodanese-like domain-containing protein</fullName>
    </submittedName>
</protein>
<dbReference type="Proteomes" id="UP001596086">
    <property type="component" value="Unassembled WGS sequence"/>
</dbReference>
<evidence type="ECO:0000256" key="1">
    <source>
        <dbReference type="SAM" id="Phobius"/>
    </source>
</evidence>
<name>A0ABW0RWS2_9BURK</name>
<reference evidence="4" key="1">
    <citation type="journal article" date="2019" name="Int. J. Syst. Evol. Microbiol.">
        <title>The Global Catalogue of Microorganisms (GCM) 10K type strain sequencing project: providing services to taxonomists for standard genome sequencing and annotation.</title>
        <authorList>
            <consortium name="The Broad Institute Genomics Platform"/>
            <consortium name="The Broad Institute Genome Sequencing Center for Infectious Disease"/>
            <person name="Wu L."/>
            <person name="Ma J."/>
        </authorList>
    </citation>
    <scope>NUCLEOTIDE SEQUENCE [LARGE SCALE GENOMIC DNA]</scope>
    <source>
        <strain evidence="4">CGMCC 4.5798</strain>
    </source>
</reference>
<feature type="domain" description="Rhodanese" evidence="2">
    <location>
        <begin position="44"/>
        <end position="134"/>
    </location>
</feature>
<keyword evidence="1" id="KW-0472">Membrane</keyword>
<sequence>MKFILDHIFVVAIAVISGGALLWPALAPRGRRASPLQATQMMNRGKGTAVVDVRSNEEFAAGHLRDAKHIPLADLGNRIGEFDKSKTKTVIVVCQSGARADKAVRQFQAAGFEDVYALEGGLAAWTAAGLPVTK</sequence>
<keyword evidence="1" id="KW-0812">Transmembrane</keyword>
<keyword evidence="1" id="KW-1133">Transmembrane helix</keyword>
<dbReference type="PANTHER" id="PTHR43031">
    <property type="entry name" value="FAD-DEPENDENT OXIDOREDUCTASE"/>
    <property type="match status" value="1"/>
</dbReference>
<feature type="transmembrane region" description="Helical" evidence="1">
    <location>
        <begin position="7"/>
        <end position="26"/>
    </location>
</feature>
<organism evidence="3 4">
    <name type="scientific">Massilia aerilata</name>
    <dbReference type="NCBI Taxonomy" id="453817"/>
    <lineage>
        <taxon>Bacteria</taxon>
        <taxon>Pseudomonadati</taxon>
        <taxon>Pseudomonadota</taxon>
        <taxon>Betaproteobacteria</taxon>
        <taxon>Burkholderiales</taxon>
        <taxon>Oxalobacteraceae</taxon>
        <taxon>Telluria group</taxon>
        <taxon>Massilia</taxon>
    </lineage>
</organism>
<dbReference type="InterPro" id="IPR036873">
    <property type="entry name" value="Rhodanese-like_dom_sf"/>
</dbReference>
<accession>A0ABW0RWS2</accession>
<dbReference type="SUPFAM" id="SSF52821">
    <property type="entry name" value="Rhodanese/Cell cycle control phosphatase"/>
    <property type="match status" value="1"/>
</dbReference>
<dbReference type="Gene3D" id="3.40.250.10">
    <property type="entry name" value="Rhodanese-like domain"/>
    <property type="match status" value="1"/>
</dbReference>
<dbReference type="InterPro" id="IPR050229">
    <property type="entry name" value="GlpE_sulfurtransferase"/>
</dbReference>
<dbReference type="PROSITE" id="PS50206">
    <property type="entry name" value="RHODANESE_3"/>
    <property type="match status" value="1"/>
</dbReference>
<gene>
    <name evidence="3" type="ORF">ACFPO9_12215</name>
</gene>
<dbReference type="InterPro" id="IPR001763">
    <property type="entry name" value="Rhodanese-like_dom"/>
</dbReference>
<evidence type="ECO:0000313" key="3">
    <source>
        <dbReference type="EMBL" id="MFC5549273.1"/>
    </source>
</evidence>
<evidence type="ECO:0000259" key="2">
    <source>
        <dbReference type="PROSITE" id="PS50206"/>
    </source>
</evidence>
<proteinExistence type="predicted"/>
<dbReference type="Pfam" id="PF00581">
    <property type="entry name" value="Rhodanese"/>
    <property type="match status" value="1"/>
</dbReference>
<dbReference type="CDD" id="cd00158">
    <property type="entry name" value="RHOD"/>
    <property type="match status" value="1"/>
</dbReference>
<dbReference type="EMBL" id="JBHSMZ010000007">
    <property type="protein sequence ID" value="MFC5549273.1"/>
    <property type="molecule type" value="Genomic_DNA"/>
</dbReference>
<keyword evidence="4" id="KW-1185">Reference proteome</keyword>
<evidence type="ECO:0000313" key="4">
    <source>
        <dbReference type="Proteomes" id="UP001596086"/>
    </source>
</evidence>